<sequence length="382" mass="42411">MTPETKLPKVGTTIFTVMSSLAMEHGAVNLGQGFPDFSVPERLIEALDRAMREGKNQYAPMTGIPALRQAIAAKTERCYGYRPDADAEITVASGASEAIFDAVLAVVRPGDEVIVLDPCYDCYEPAIDLAGGRAVHVPLDPVDFSVPWDQVRAAISPKTRMLMINSPHNPSGAMFTADDIAQLTALISGTHIYLLSDEVYEHIIFDGAVHESVLRYPQLRERAFVISSFGKTYHCTGWKIGYCIAPPALSAEFRKVHQYNTFCSFAPAQWAFAEMIEAEPEHYEQLGAFYQAKRDRFREQLLTTKLKPLPVPGGYFQLVDYSAVSDLDDVAFCRWLTIEKCVTAIPLSPFYETAPQGQRLARLCFAKNEATLDAAIERLQKL</sequence>
<dbReference type="KEGG" id="lsx:H8B22_01055"/>
<evidence type="ECO:0000256" key="3">
    <source>
        <dbReference type="ARBA" id="ARBA00022576"/>
    </source>
</evidence>
<comment type="similarity">
    <text evidence="2">Belongs to the class-I pyridoxal-phosphate-dependent aminotransferase family.</text>
</comment>
<evidence type="ECO:0000256" key="1">
    <source>
        <dbReference type="ARBA" id="ARBA00001933"/>
    </source>
</evidence>
<organism evidence="7 8">
    <name type="scientific">Agrilutibacter terrestris</name>
    <dbReference type="NCBI Taxonomy" id="2865112"/>
    <lineage>
        <taxon>Bacteria</taxon>
        <taxon>Pseudomonadati</taxon>
        <taxon>Pseudomonadota</taxon>
        <taxon>Gammaproteobacteria</taxon>
        <taxon>Lysobacterales</taxon>
        <taxon>Lysobacteraceae</taxon>
        <taxon>Agrilutibacter</taxon>
    </lineage>
</organism>
<dbReference type="GO" id="GO:0005737">
    <property type="term" value="C:cytoplasm"/>
    <property type="evidence" value="ECO:0007669"/>
    <property type="project" value="TreeGrafter"/>
</dbReference>
<evidence type="ECO:0000259" key="6">
    <source>
        <dbReference type="Pfam" id="PF00155"/>
    </source>
</evidence>
<evidence type="ECO:0000313" key="7">
    <source>
        <dbReference type="EMBL" id="QNP40882.1"/>
    </source>
</evidence>
<reference evidence="7 8" key="1">
    <citation type="submission" date="2020-08" db="EMBL/GenBank/DDBJ databases">
        <title>Lysobacter sp. II4 sp. nov., isolated from soil.</title>
        <authorList>
            <person name="Woo C.Y."/>
            <person name="Kim J."/>
        </authorList>
    </citation>
    <scope>NUCLEOTIDE SEQUENCE [LARGE SCALE GENOMIC DNA]</scope>
    <source>
        <strain evidence="7 8">II4</strain>
    </source>
</reference>
<name>A0A7H0FXW6_9GAMM</name>
<comment type="cofactor">
    <cofactor evidence="1">
        <name>pyridoxal 5'-phosphate</name>
        <dbReference type="ChEBI" id="CHEBI:597326"/>
    </cofactor>
</comment>
<protein>
    <submittedName>
        <fullName evidence="7">Pyridoxal phosphate-dependent aminotransferase</fullName>
    </submittedName>
</protein>
<dbReference type="Gene3D" id="3.40.640.10">
    <property type="entry name" value="Type I PLP-dependent aspartate aminotransferase-like (Major domain)"/>
    <property type="match status" value="1"/>
</dbReference>
<dbReference type="Pfam" id="PF00155">
    <property type="entry name" value="Aminotran_1_2"/>
    <property type="match status" value="1"/>
</dbReference>
<dbReference type="InterPro" id="IPR015424">
    <property type="entry name" value="PyrdxlP-dep_Trfase"/>
</dbReference>
<dbReference type="GO" id="GO:0016212">
    <property type="term" value="F:kynurenine-oxoglutarate transaminase activity"/>
    <property type="evidence" value="ECO:0007669"/>
    <property type="project" value="TreeGrafter"/>
</dbReference>
<dbReference type="CDD" id="cd00609">
    <property type="entry name" value="AAT_like"/>
    <property type="match status" value="1"/>
</dbReference>
<proteinExistence type="inferred from homology"/>
<dbReference type="NCBIfam" id="NF006569">
    <property type="entry name" value="PRK09082.1"/>
    <property type="match status" value="1"/>
</dbReference>
<accession>A0A7H0FXW6</accession>
<evidence type="ECO:0000313" key="8">
    <source>
        <dbReference type="Proteomes" id="UP000516018"/>
    </source>
</evidence>
<dbReference type="GO" id="GO:0030170">
    <property type="term" value="F:pyridoxal phosphate binding"/>
    <property type="evidence" value="ECO:0007669"/>
    <property type="project" value="InterPro"/>
</dbReference>
<dbReference type="InterPro" id="IPR051326">
    <property type="entry name" value="Kynurenine-oxoglutarate_AT"/>
</dbReference>
<keyword evidence="5" id="KW-0663">Pyridoxal phosphate</keyword>
<dbReference type="FunFam" id="3.40.640.10:FF:000033">
    <property type="entry name" value="Aspartate aminotransferase"/>
    <property type="match status" value="1"/>
</dbReference>
<dbReference type="Gene3D" id="3.90.1150.10">
    <property type="entry name" value="Aspartate Aminotransferase, domain 1"/>
    <property type="match status" value="1"/>
</dbReference>
<dbReference type="PANTHER" id="PTHR43807">
    <property type="entry name" value="FI04487P"/>
    <property type="match status" value="1"/>
</dbReference>
<keyword evidence="8" id="KW-1185">Reference proteome</keyword>
<dbReference type="InterPro" id="IPR015421">
    <property type="entry name" value="PyrdxlP-dep_Trfase_major"/>
</dbReference>
<gene>
    <name evidence="7" type="ORF">H8B22_01055</name>
</gene>
<keyword evidence="4 7" id="KW-0808">Transferase</keyword>
<dbReference type="SUPFAM" id="SSF53383">
    <property type="entry name" value="PLP-dependent transferases"/>
    <property type="match status" value="1"/>
</dbReference>
<dbReference type="RefSeq" id="WP_187712320.1">
    <property type="nucleotide sequence ID" value="NZ_CP060820.1"/>
</dbReference>
<keyword evidence="3 7" id="KW-0032">Aminotransferase</keyword>
<evidence type="ECO:0000256" key="5">
    <source>
        <dbReference type="ARBA" id="ARBA00022898"/>
    </source>
</evidence>
<dbReference type="PANTHER" id="PTHR43807:SF20">
    <property type="entry name" value="FI04487P"/>
    <property type="match status" value="1"/>
</dbReference>
<evidence type="ECO:0000256" key="4">
    <source>
        <dbReference type="ARBA" id="ARBA00022679"/>
    </source>
</evidence>
<dbReference type="InterPro" id="IPR015422">
    <property type="entry name" value="PyrdxlP-dep_Trfase_small"/>
</dbReference>
<dbReference type="Proteomes" id="UP000516018">
    <property type="component" value="Chromosome"/>
</dbReference>
<dbReference type="AlphaFoldDB" id="A0A7H0FXW6"/>
<feature type="domain" description="Aminotransferase class I/classII large" evidence="6">
    <location>
        <begin position="28"/>
        <end position="379"/>
    </location>
</feature>
<dbReference type="EMBL" id="CP060820">
    <property type="protein sequence ID" value="QNP40882.1"/>
    <property type="molecule type" value="Genomic_DNA"/>
</dbReference>
<evidence type="ECO:0000256" key="2">
    <source>
        <dbReference type="ARBA" id="ARBA00007441"/>
    </source>
</evidence>
<dbReference type="InterPro" id="IPR004839">
    <property type="entry name" value="Aminotransferase_I/II_large"/>
</dbReference>